<dbReference type="NCBIfam" id="NF000282">
    <property type="entry name" value="RND_permease_1"/>
    <property type="match status" value="1"/>
</dbReference>
<evidence type="ECO:0000256" key="2">
    <source>
        <dbReference type="ARBA" id="ARBA00010942"/>
    </source>
</evidence>
<dbReference type="InterPro" id="IPR001036">
    <property type="entry name" value="Acrflvin-R"/>
</dbReference>
<evidence type="ECO:0000313" key="11">
    <source>
        <dbReference type="Proteomes" id="UP000055590"/>
    </source>
</evidence>
<feature type="transmembrane region" description="Helical" evidence="9">
    <location>
        <begin position="366"/>
        <end position="390"/>
    </location>
</feature>
<dbReference type="PANTHER" id="PTHR32063:SF13">
    <property type="entry name" value="MULTIDRUG EFFLUX PUMP SUBUNIT ACRB-RELATED"/>
    <property type="match status" value="1"/>
</dbReference>
<dbReference type="FunFam" id="3.30.70.1430:FF:000002">
    <property type="entry name" value="Efflux pump membrane transporter"/>
    <property type="match status" value="1"/>
</dbReference>
<dbReference type="FunFam" id="3.30.2090.10:FF:000001">
    <property type="entry name" value="Efflux pump membrane transporter"/>
    <property type="match status" value="1"/>
</dbReference>
<dbReference type="KEGG" id="vin:AKJ08_3581"/>
<feature type="transmembrane region" description="Helical" evidence="9">
    <location>
        <begin position="871"/>
        <end position="888"/>
    </location>
</feature>
<proteinExistence type="inferred from homology"/>
<dbReference type="Gene3D" id="3.30.70.1440">
    <property type="entry name" value="Multidrug efflux transporter AcrB pore domain"/>
    <property type="match status" value="1"/>
</dbReference>
<protein>
    <submittedName>
        <fullName evidence="10">RND efflux system, inner membrane transporter CmeB</fullName>
    </submittedName>
</protein>
<evidence type="ECO:0000256" key="9">
    <source>
        <dbReference type="SAM" id="Phobius"/>
    </source>
</evidence>
<dbReference type="STRING" id="1391653.AKJ08_3581"/>
<feature type="transmembrane region" description="Helical" evidence="9">
    <location>
        <begin position="396"/>
        <end position="416"/>
    </location>
</feature>
<feature type="transmembrane region" description="Helical" evidence="9">
    <location>
        <begin position="340"/>
        <end position="359"/>
    </location>
</feature>
<evidence type="ECO:0000256" key="5">
    <source>
        <dbReference type="ARBA" id="ARBA00022519"/>
    </source>
</evidence>
<dbReference type="PRINTS" id="PR00702">
    <property type="entry name" value="ACRIFLAVINRP"/>
</dbReference>
<dbReference type="PANTHER" id="PTHR32063">
    <property type="match status" value="1"/>
</dbReference>
<keyword evidence="6 9" id="KW-0812">Transmembrane</keyword>
<dbReference type="NCBIfam" id="TIGR00915">
    <property type="entry name" value="2A0602"/>
    <property type="match status" value="1"/>
</dbReference>
<keyword evidence="5" id="KW-0997">Cell inner membrane</keyword>
<keyword evidence="3" id="KW-0813">Transport</keyword>
<feature type="transmembrane region" description="Helical" evidence="9">
    <location>
        <begin position="437"/>
        <end position="458"/>
    </location>
</feature>
<evidence type="ECO:0000256" key="4">
    <source>
        <dbReference type="ARBA" id="ARBA00022475"/>
    </source>
</evidence>
<organism evidence="10 11">
    <name type="scientific">Vulgatibacter incomptus</name>
    <dbReference type="NCBI Taxonomy" id="1391653"/>
    <lineage>
        <taxon>Bacteria</taxon>
        <taxon>Pseudomonadati</taxon>
        <taxon>Myxococcota</taxon>
        <taxon>Myxococcia</taxon>
        <taxon>Myxococcales</taxon>
        <taxon>Cystobacterineae</taxon>
        <taxon>Vulgatibacteraceae</taxon>
        <taxon>Vulgatibacter</taxon>
    </lineage>
</organism>
<feature type="transmembrane region" description="Helical" evidence="9">
    <location>
        <begin position="895"/>
        <end position="915"/>
    </location>
</feature>
<evidence type="ECO:0000256" key="1">
    <source>
        <dbReference type="ARBA" id="ARBA00004429"/>
    </source>
</evidence>
<dbReference type="SUPFAM" id="SSF82693">
    <property type="entry name" value="Multidrug efflux transporter AcrB pore domain, PN1, PN2, PC1 and PC2 subdomains"/>
    <property type="match status" value="3"/>
</dbReference>
<dbReference type="FunFam" id="3.30.2090.10:FF:000002">
    <property type="entry name" value="Efflux pump membrane transporter"/>
    <property type="match status" value="1"/>
</dbReference>
<evidence type="ECO:0000313" key="10">
    <source>
        <dbReference type="EMBL" id="AKU93194.1"/>
    </source>
</evidence>
<feature type="transmembrane region" description="Helical" evidence="9">
    <location>
        <begin position="966"/>
        <end position="986"/>
    </location>
</feature>
<dbReference type="GO" id="GO:0015562">
    <property type="term" value="F:efflux transmembrane transporter activity"/>
    <property type="evidence" value="ECO:0007669"/>
    <property type="project" value="InterPro"/>
</dbReference>
<name>A0A0K1PJB9_9BACT</name>
<feature type="transmembrane region" description="Helical" evidence="9">
    <location>
        <begin position="998"/>
        <end position="1028"/>
    </location>
</feature>
<evidence type="ECO:0000256" key="7">
    <source>
        <dbReference type="ARBA" id="ARBA00022989"/>
    </source>
</evidence>
<sequence>MARFFIDRPIFAWVIAILIMLAGGLAILKLPVAQYPAIAPPEIGVRAVYPGADAQTLENTVTQVIEQKLNGIDGLRYFKSESLSSGMVNISVTFEPWVNPDIAQVQVQNKVSSAEPLLPEEVKRQGVTVFKTSRNFIQIFTFISEDGSLKRNDISDYVASNVVDQIARVPGVGETQLFGAPYAMKIWLDPDKLTAFGLTPDDVANAIRSQNTQISAGQLGGAPSLPGTSFNATITAQSRLTSPEEFRNILLRVNRDGAQVRVGDVARVELTGENADTDSYYNNMPAASLGVKLATGANALDTAKAVRAKVDELSAFFPPGMKTEISTDTTPFVRLSIESVVHTLFEAIILVFLVMFLFLQNFRATLIPTIAAPVVLLGVFGVLSAFGFTINTLTMFGMVLAIGLLVDDAIVVVENVERVMSEEGLSPKEATKRSMGQISSALLGVTTVLSAVFVPMAFFGGSVGAIYRQFSITIVSSMVLSLVVAMTFTPALCATMLKAGHHGGARKGFFGWFNRGYDRGQAAYDGTVGKLLGMRGRAMIAYVAIVVVMGVLLVRLPTSFLPDEDQGTLNAMVTLPPGSTMEQTKAVLDKVTNHFLENEKESVESVLAIVGFNYGGRGQNNGIAFVRLKDWSERKSPELRAQAVAQRAAIALSKYKEAMAFAFTPPAVSDLGTGTGFELQLLDRAGQGRQALIAARNQLVEAANANPAASRVRPSGQEDSTQYKIDIDREKAAALGLSLASVNQTLATAWGGAYVNDFIDRGRVKKVYMQADAPFRMQPGDLDRWYARNDQGQMVPFSSFASGRWTWGSPRLERFNGLPTVQIQGDTPQGRSSGESMAAMSELAAHLPQGYGIEWSGLSYEERLSGSQAPALYAISLLVIFLCLAALYESWTVPFSVMLVVPLGVIGALAAAFLFGMRNDVYFQVGLLTTIGLSAKNAILIVEFARELRAKGAGLVQATLEASRMRLRPILMTSLAFILGVTPLAISKSAGAGAQNAIGIGVIGGMVSGTVLAVLFVPVLFVVVVGFFEKKQPEATEAPALEERLHG</sequence>
<dbReference type="InterPro" id="IPR027463">
    <property type="entry name" value="AcrB_DN_DC_subdom"/>
</dbReference>
<gene>
    <name evidence="10" type="ORF">AKJ08_3581</name>
</gene>
<dbReference type="SUPFAM" id="SSF82714">
    <property type="entry name" value="Multidrug efflux transporter AcrB TolC docking domain, DN and DC subdomains"/>
    <property type="match status" value="2"/>
</dbReference>
<dbReference type="RefSeq" id="WP_050727251.1">
    <property type="nucleotide sequence ID" value="NZ_CP012332.1"/>
</dbReference>
<dbReference type="EMBL" id="CP012332">
    <property type="protein sequence ID" value="AKU93194.1"/>
    <property type="molecule type" value="Genomic_DNA"/>
</dbReference>
<dbReference type="GO" id="GO:0005886">
    <property type="term" value="C:plasma membrane"/>
    <property type="evidence" value="ECO:0007669"/>
    <property type="project" value="UniProtKB-SubCell"/>
</dbReference>
<feature type="transmembrane region" description="Helical" evidence="9">
    <location>
        <begin position="921"/>
        <end position="945"/>
    </location>
</feature>
<dbReference type="PATRIC" id="fig|1391653.3.peg.3737"/>
<dbReference type="Gene3D" id="3.30.70.1320">
    <property type="entry name" value="Multidrug efflux transporter AcrB pore domain like"/>
    <property type="match status" value="1"/>
</dbReference>
<feature type="transmembrane region" description="Helical" evidence="9">
    <location>
        <begin position="539"/>
        <end position="556"/>
    </location>
</feature>
<dbReference type="Pfam" id="PF00873">
    <property type="entry name" value="ACR_tran"/>
    <property type="match status" value="1"/>
</dbReference>
<evidence type="ECO:0000256" key="3">
    <source>
        <dbReference type="ARBA" id="ARBA00022448"/>
    </source>
</evidence>
<dbReference type="OrthoDB" id="9759330at2"/>
<comment type="subcellular location">
    <subcellularLocation>
        <location evidence="1">Cell inner membrane</location>
        <topology evidence="1">Multi-pass membrane protein</topology>
    </subcellularLocation>
</comment>
<dbReference type="Gene3D" id="3.30.70.1430">
    <property type="entry name" value="Multidrug efflux transporter AcrB pore domain"/>
    <property type="match status" value="2"/>
</dbReference>
<keyword evidence="11" id="KW-1185">Reference proteome</keyword>
<dbReference type="AlphaFoldDB" id="A0A0K1PJB9"/>
<accession>A0A0K1PJB9</accession>
<feature type="transmembrane region" description="Helical" evidence="9">
    <location>
        <begin position="470"/>
        <end position="497"/>
    </location>
</feature>
<keyword evidence="8 9" id="KW-0472">Membrane</keyword>
<dbReference type="GO" id="GO:0042910">
    <property type="term" value="F:xenobiotic transmembrane transporter activity"/>
    <property type="evidence" value="ECO:0007669"/>
    <property type="project" value="TreeGrafter"/>
</dbReference>
<dbReference type="SUPFAM" id="SSF82866">
    <property type="entry name" value="Multidrug efflux transporter AcrB transmembrane domain"/>
    <property type="match status" value="2"/>
</dbReference>
<keyword evidence="4" id="KW-1003">Cell membrane</keyword>
<dbReference type="Gene3D" id="1.20.1640.10">
    <property type="entry name" value="Multidrug efflux transporter AcrB transmembrane domain"/>
    <property type="match status" value="2"/>
</dbReference>
<dbReference type="InterPro" id="IPR004764">
    <property type="entry name" value="MdtF-like"/>
</dbReference>
<keyword evidence="7 9" id="KW-1133">Transmembrane helix</keyword>
<dbReference type="FunFam" id="1.20.1640.10:FF:000001">
    <property type="entry name" value="Efflux pump membrane transporter"/>
    <property type="match status" value="1"/>
</dbReference>
<dbReference type="Proteomes" id="UP000055590">
    <property type="component" value="Chromosome"/>
</dbReference>
<comment type="similarity">
    <text evidence="2">Belongs to the resistance-nodulation-cell division (RND) (TC 2.A.6) family.</text>
</comment>
<dbReference type="Gene3D" id="3.30.2090.10">
    <property type="entry name" value="Multidrug efflux transporter AcrB TolC docking domain, DN and DC subdomains"/>
    <property type="match status" value="2"/>
</dbReference>
<dbReference type="GO" id="GO:0009636">
    <property type="term" value="P:response to toxic substance"/>
    <property type="evidence" value="ECO:0007669"/>
    <property type="project" value="UniProtKB-ARBA"/>
</dbReference>
<evidence type="ECO:0000256" key="6">
    <source>
        <dbReference type="ARBA" id="ARBA00022692"/>
    </source>
</evidence>
<evidence type="ECO:0000256" key="8">
    <source>
        <dbReference type="ARBA" id="ARBA00023136"/>
    </source>
</evidence>
<dbReference type="FunFam" id="3.30.70.1430:FF:000001">
    <property type="entry name" value="Efflux pump membrane transporter"/>
    <property type="match status" value="1"/>
</dbReference>
<reference evidence="10 11" key="1">
    <citation type="submission" date="2015-08" db="EMBL/GenBank/DDBJ databases">
        <authorList>
            <person name="Babu N.S."/>
            <person name="Beckwith C.J."/>
            <person name="Beseler K.G."/>
            <person name="Brison A."/>
            <person name="Carone J.V."/>
            <person name="Caskin T.P."/>
            <person name="Diamond M."/>
            <person name="Durham M.E."/>
            <person name="Foxe J.M."/>
            <person name="Go M."/>
            <person name="Henderson B.A."/>
            <person name="Jones I.B."/>
            <person name="McGettigan J.A."/>
            <person name="Micheletti S.J."/>
            <person name="Nasrallah M.E."/>
            <person name="Ortiz D."/>
            <person name="Piller C.R."/>
            <person name="Privatt S.R."/>
            <person name="Schneider S.L."/>
            <person name="Sharp S."/>
            <person name="Smith T.C."/>
            <person name="Stanton J.D."/>
            <person name="Ullery H.E."/>
            <person name="Wilson R.J."/>
            <person name="Serrano M.G."/>
            <person name="Buck G."/>
            <person name="Lee V."/>
            <person name="Wang Y."/>
            <person name="Carvalho R."/>
            <person name="Voegtly L."/>
            <person name="Shi R."/>
            <person name="Duckworth R."/>
            <person name="Johnson A."/>
            <person name="Loviza R."/>
            <person name="Walstead R."/>
            <person name="Shah Z."/>
            <person name="Kiflezghi M."/>
            <person name="Wade K."/>
            <person name="Ball S.L."/>
            <person name="Bradley K.W."/>
            <person name="Asai D.J."/>
            <person name="Bowman C.A."/>
            <person name="Russell D.A."/>
            <person name="Pope W.H."/>
            <person name="Jacobs-Sera D."/>
            <person name="Hendrix R.W."/>
            <person name="Hatfull G.F."/>
        </authorList>
    </citation>
    <scope>NUCLEOTIDE SEQUENCE [LARGE SCALE GENOMIC DNA]</scope>
    <source>
        <strain evidence="10 11">DSM 27710</strain>
    </source>
</reference>